<dbReference type="SUPFAM" id="SSF50249">
    <property type="entry name" value="Nucleic acid-binding proteins"/>
    <property type="match status" value="1"/>
</dbReference>
<evidence type="ECO:0000313" key="2">
    <source>
        <dbReference type="Proteomes" id="UP000193560"/>
    </source>
</evidence>
<keyword evidence="2" id="KW-1185">Reference proteome</keyword>
<dbReference type="AlphaFoldDB" id="A0A1X2IN13"/>
<sequence>MLRNCKIVSINQLLFVMCKQCNGRVIKLGGNRAVVQQRRLPFHELPDFIQRQQVQMELKEQTQRADLNFYCTKCNTHLHCHRTFMVKLSVYCASQQELKDLAMFDEAASRFFGCDADTFVDLSRNDKTLAQRLEDYLTERTWNISLQYKVGKKKVS</sequence>
<dbReference type="Proteomes" id="UP000193560">
    <property type="component" value="Unassembled WGS sequence"/>
</dbReference>
<dbReference type="EMBL" id="MCGE01000008">
    <property type="protein sequence ID" value="ORZ18654.1"/>
    <property type="molecule type" value="Genomic_DNA"/>
</dbReference>
<reference evidence="1 2" key="1">
    <citation type="submission" date="2016-07" db="EMBL/GenBank/DDBJ databases">
        <title>Pervasive Adenine N6-methylation of Active Genes in Fungi.</title>
        <authorList>
            <consortium name="DOE Joint Genome Institute"/>
            <person name="Mondo S.J."/>
            <person name="Dannebaum R.O."/>
            <person name="Kuo R.C."/>
            <person name="Labutti K."/>
            <person name="Haridas S."/>
            <person name="Kuo A."/>
            <person name="Salamov A."/>
            <person name="Ahrendt S.R."/>
            <person name="Lipzen A."/>
            <person name="Sullivan W."/>
            <person name="Andreopoulos W.B."/>
            <person name="Clum A."/>
            <person name="Lindquist E."/>
            <person name="Daum C."/>
            <person name="Ramamoorthy G.K."/>
            <person name="Gryganskyi A."/>
            <person name="Culley D."/>
            <person name="Magnuson J.K."/>
            <person name="James T.Y."/>
            <person name="O'Malley M.A."/>
            <person name="Stajich J.E."/>
            <person name="Spatafora J.W."/>
            <person name="Visel A."/>
            <person name="Grigoriev I.V."/>
        </authorList>
    </citation>
    <scope>NUCLEOTIDE SEQUENCE [LARGE SCALE GENOMIC DNA]</scope>
    <source>
        <strain evidence="1 2">NRRL 1336</strain>
    </source>
</reference>
<feature type="non-terminal residue" evidence="1">
    <location>
        <position position="156"/>
    </location>
</feature>
<protein>
    <submittedName>
        <fullName evidence="1">Uncharacterized protein</fullName>
    </submittedName>
</protein>
<proteinExistence type="predicted"/>
<accession>A0A1X2IN13</accession>
<gene>
    <name evidence="1" type="ORF">BCR42DRAFT_411352</name>
</gene>
<dbReference type="InterPro" id="IPR012340">
    <property type="entry name" value="NA-bd_OB-fold"/>
</dbReference>
<comment type="caution">
    <text evidence="1">The sequence shown here is derived from an EMBL/GenBank/DDBJ whole genome shotgun (WGS) entry which is preliminary data.</text>
</comment>
<evidence type="ECO:0000313" key="1">
    <source>
        <dbReference type="EMBL" id="ORZ18654.1"/>
    </source>
</evidence>
<name>A0A1X2IN13_9FUNG</name>
<dbReference type="OrthoDB" id="10450034at2759"/>
<organism evidence="1 2">
    <name type="scientific">Absidia repens</name>
    <dbReference type="NCBI Taxonomy" id="90262"/>
    <lineage>
        <taxon>Eukaryota</taxon>
        <taxon>Fungi</taxon>
        <taxon>Fungi incertae sedis</taxon>
        <taxon>Mucoromycota</taxon>
        <taxon>Mucoromycotina</taxon>
        <taxon>Mucoromycetes</taxon>
        <taxon>Mucorales</taxon>
        <taxon>Cunninghamellaceae</taxon>
        <taxon>Absidia</taxon>
    </lineage>
</organism>
<dbReference type="Gene3D" id="2.40.50.140">
    <property type="entry name" value="Nucleic acid-binding proteins"/>
    <property type="match status" value="1"/>
</dbReference>